<organism evidence="1 2">
    <name type="scientific">Entomophthora muscae</name>
    <dbReference type="NCBI Taxonomy" id="34485"/>
    <lineage>
        <taxon>Eukaryota</taxon>
        <taxon>Fungi</taxon>
        <taxon>Fungi incertae sedis</taxon>
        <taxon>Zoopagomycota</taxon>
        <taxon>Entomophthoromycotina</taxon>
        <taxon>Entomophthoromycetes</taxon>
        <taxon>Entomophthorales</taxon>
        <taxon>Entomophthoraceae</taxon>
        <taxon>Entomophthora</taxon>
    </lineage>
</organism>
<dbReference type="Proteomes" id="UP001165960">
    <property type="component" value="Unassembled WGS sequence"/>
</dbReference>
<accession>A0ACC2S0U3</accession>
<name>A0ACC2S0U3_9FUNG</name>
<proteinExistence type="predicted"/>
<sequence length="127" mass="13660">MSGLLLDWTPYTPGAEIPDGFFLYQNTVIPLPAFNAMSTQGFFQTAPPVILQNCGYHLQQVGKLESSQGGDDGVYGHQPTEDLSVYIVSPKAPGKVGQYVVHGVIHCNGERGMWRHQGRPGSGMGGV</sequence>
<reference evidence="1" key="1">
    <citation type="submission" date="2022-04" db="EMBL/GenBank/DDBJ databases">
        <title>Genome of the entomopathogenic fungus Entomophthora muscae.</title>
        <authorList>
            <person name="Elya C."/>
            <person name="Lovett B.R."/>
            <person name="Lee E."/>
            <person name="Macias A.M."/>
            <person name="Hajek A.E."/>
            <person name="De Bivort B.L."/>
            <person name="Kasson M.T."/>
            <person name="De Fine Licht H.H."/>
            <person name="Stajich J.E."/>
        </authorList>
    </citation>
    <scope>NUCLEOTIDE SEQUENCE</scope>
    <source>
        <strain evidence="1">Berkeley</strain>
    </source>
</reference>
<evidence type="ECO:0000313" key="1">
    <source>
        <dbReference type="EMBL" id="KAJ9055931.1"/>
    </source>
</evidence>
<protein>
    <submittedName>
        <fullName evidence="1">Uncharacterized protein</fullName>
    </submittedName>
</protein>
<evidence type="ECO:0000313" key="2">
    <source>
        <dbReference type="Proteomes" id="UP001165960"/>
    </source>
</evidence>
<keyword evidence="2" id="KW-1185">Reference proteome</keyword>
<gene>
    <name evidence="1" type="ORF">DSO57_1038258</name>
</gene>
<comment type="caution">
    <text evidence="1">The sequence shown here is derived from an EMBL/GenBank/DDBJ whole genome shotgun (WGS) entry which is preliminary data.</text>
</comment>
<dbReference type="EMBL" id="QTSX02006148">
    <property type="protein sequence ID" value="KAJ9055931.1"/>
    <property type="molecule type" value="Genomic_DNA"/>
</dbReference>